<name>A0A819Y6W5_9BILA</name>
<dbReference type="Proteomes" id="UP000663844">
    <property type="component" value="Unassembled WGS sequence"/>
</dbReference>
<accession>A0A819Y6W5</accession>
<organism evidence="1 2">
    <name type="scientific">Adineta steineri</name>
    <dbReference type="NCBI Taxonomy" id="433720"/>
    <lineage>
        <taxon>Eukaryota</taxon>
        <taxon>Metazoa</taxon>
        <taxon>Spiralia</taxon>
        <taxon>Gnathifera</taxon>
        <taxon>Rotifera</taxon>
        <taxon>Eurotatoria</taxon>
        <taxon>Bdelloidea</taxon>
        <taxon>Adinetida</taxon>
        <taxon>Adinetidae</taxon>
        <taxon>Adineta</taxon>
    </lineage>
</organism>
<feature type="non-terminal residue" evidence="1">
    <location>
        <position position="26"/>
    </location>
</feature>
<evidence type="ECO:0000313" key="1">
    <source>
        <dbReference type="EMBL" id="CAF4148023.1"/>
    </source>
</evidence>
<proteinExistence type="predicted"/>
<dbReference type="AlphaFoldDB" id="A0A819Y6W5"/>
<dbReference type="EMBL" id="CAJOAZ010006890">
    <property type="protein sequence ID" value="CAF4148023.1"/>
    <property type="molecule type" value="Genomic_DNA"/>
</dbReference>
<evidence type="ECO:0000313" key="2">
    <source>
        <dbReference type="Proteomes" id="UP000663844"/>
    </source>
</evidence>
<gene>
    <name evidence="1" type="ORF">OXD698_LOCUS37915</name>
</gene>
<comment type="caution">
    <text evidence="1">The sequence shown here is derived from an EMBL/GenBank/DDBJ whole genome shotgun (WGS) entry which is preliminary data.</text>
</comment>
<protein>
    <submittedName>
        <fullName evidence="1">Uncharacterized protein</fullName>
    </submittedName>
</protein>
<sequence>MSLDELCDLGDCLRAPIHLYWALWAF</sequence>
<reference evidence="1" key="1">
    <citation type="submission" date="2021-02" db="EMBL/GenBank/DDBJ databases">
        <authorList>
            <person name="Nowell W R."/>
        </authorList>
    </citation>
    <scope>NUCLEOTIDE SEQUENCE</scope>
</reference>